<keyword evidence="1" id="KW-0812">Transmembrane</keyword>
<gene>
    <name evidence="2" type="primary">pol</name>
    <name evidence="2" type="ORF">CR513_10945</name>
</gene>
<proteinExistence type="predicted"/>
<dbReference type="InterPro" id="IPR043502">
    <property type="entry name" value="DNA/RNA_pol_sf"/>
</dbReference>
<organism evidence="2 3">
    <name type="scientific">Mucuna pruriens</name>
    <name type="common">Velvet bean</name>
    <name type="synonym">Dolichos pruriens</name>
    <dbReference type="NCBI Taxonomy" id="157652"/>
    <lineage>
        <taxon>Eukaryota</taxon>
        <taxon>Viridiplantae</taxon>
        <taxon>Streptophyta</taxon>
        <taxon>Embryophyta</taxon>
        <taxon>Tracheophyta</taxon>
        <taxon>Spermatophyta</taxon>
        <taxon>Magnoliopsida</taxon>
        <taxon>eudicotyledons</taxon>
        <taxon>Gunneridae</taxon>
        <taxon>Pentapetalae</taxon>
        <taxon>rosids</taxon>
        <taxon>fabids</taxon>
        <taxon>Fabales</taxon>
        <taxon>Fabaceae</taxon>
        <taxon>Papilionoideae</taxon>
        <taxon>50 kb inversion clade</taxon>
        <taxon>NPAAA clade</taxon>
        <taxon>indigoferoid/millettioid clade</taxon>
        <taxon>Phaseoleae</taxon>
        <taxon>Mucuna</taxon>
    </lineage>
</organism>
<evidence type="ECO:0000313" key="3">
    <source>
        <dbReference type="Proteomes" id="UP000257109"/>
    </source>
</evidence>
<evidence type="ECO:0000313" key="2">
    <source>
        <dbReference type="EMBL" id="RDY05240.1"/>
    </source>
</evidence>
<accession>A0A371HR16</accession>
<feature type="transmembrane region" description="Helical" evidence="1">
    <location>
        <begin position="37"/>
        <end position="57"/>
    </location>
</feature>
<dbReference type="InterPro" id="IPR043128">
    <property type="entry name" value="Rev_trsase/Diguanyl_cyclase"/>
</dbReference>
<keyword evidence="3" id="KW-1185">Reference proteome</keyword>
<dbReference type="PANTHER" id="PTHR24559">
    <property type="entry name" value="TRANSPOSON TY3-I GAG-POL POLYPROTEIN"/>
    <property type="match status" value="1"/>
</dbReference>
<feature type="transmembrane region" description="Helical" evidence="1">
    <location>
        <begin position="69"/>
        <end position="88"/>
    </location>
</feature>
<dbReference type="SUPFAM" id="SSF56672">
    <property type="entry name" value="DNA/RNA polymerases"/>
    <property type="match status" value="1"/>
</dbReference>
<dbReference type="Proteomes" id="UP000257109">
    <property type="component" value="Unassembled WGS sequence"/>
</dbReference>
<name>A0A371HR16_MUCPR</name>
<dbReference type="InterPro" id="IPR053134">
    <property type="entry name" value="RNA-dir_DNA_polymerase"/>
</dbReference>
<dbReference type="PANTHER" id="PTHR24559:SF437">
    <property type="entry name" value="RNA-DIRECTED DNA POLYMERASE HOMOLOG"/>
    <property type="match status" value="1"/>
</dbReference>
<comment type="caution">
    <text evidence="2">The sequence shown here is derived from an EMBL/GenBank/DDBJ whole genome shotgun (WGS) entry which is preliminary data.</text>
</comment>
<protein>
    <submittedName>
        <fullName evidence="2">Retrovirus-related Pol polyprotein from transposon 17.6</fullName>
    </submittedName>
</protein>
<reference evidence="2" key="1">
    <citation type="submission" date="2018-05" db="EMBL/GenBank/DDBJ databases">
        <title>Draft genome of Mucuna pruriens seed.</title>
        <authorList>
            <person name="Nnadi N.E."/>
            <person name="Vos R."/>
            <person name="Hasami M.H."/>
            <person name="Devisetty U.K."/>
            <person name="Aguiy J.C."/>
        </authorList>
    </citation>
    <scope>NUCLEOTIDE SEQUENCE [LARGE SCALE GENOMIC DNA]</scope>
    <source>
        <strain evidence="2">JCA_2017</strain>
    </source>
</reference>
<evidence type="ECO:0000256" key="1">
    <source>
        <dbReference type="SAM" id="Phobius"/>
    </source>
</evidence>
<dbReference type="OrthoDB" id="2431547at2759"/>
<keyword evidence="1" id="KW-0472">Membrane</keyword>
<dbReference type="Gene3D" id="3.30.70.270">
    <property type="match status" value="1"/>
</dbReference>
<sequence>MGKYKDEKASKHSFLRKFHVNYEWLVMPFRLTNALSMFMRLMNHVLCSLIGQCVVVYFDDILDESLYVNLEKCIFCIIEVIVLGFVVSSKGVHVDKEKVKAIQNWQNSTNVSDV</sequence>
<dbReference type="EMBL" id="QJKJ01001922">
    <property type="protein sequence ID" value="RDY05240.1"/>
    <property type="molecule type" value="Genomic_DNA"/>
</dbReference>
<feature type="non-terminal residue" evidence="2">
    <location>
        <position position="1"/>
    </location>
</feature>
<dbReference type="AlphaFoldDB" id="A0A371HR16"/>
<keyword evidence="1" id="KW-1133">Transmembrane helix</keyword>